<proteinExistence type="predicted"/>
<protein>
    <submittedName>
        <fullName evidence="1">Uncharacterized protein</fullName>
    </submittedName>
</protein>
<keyword evidence="2" id="KW-1185">Reference proteome</keyword>
<evidence type="ECO:0000313" key="2">
    <source>
        <dbReference type="Proteomes" id="UP000468388"/>
    </source>
</evidence>
<reference evidence="1 2" key="1">
    <citation type="submission" date="2019-12" db="EMBL/GenBank/DDBJ databases">
        <title>The draft genomic sequence of strain Chitinophaga oryziterrae JCM 16595.</title>
        <authorList>
            <person name="Zhang X."/>
        </authorList>
    </citation>
    <scope>NUCLEOTIDE SEQUENCE [LARGE SCALE GENOMIC DNA]</scope>
    <source>
        <strain evidence="1 2">JCM 16595</strain>
    </source>
</reference>
<dbReference type="OrthoDB" id="1489567at2"/>
<dbReference type="Proteomes" id="UP000468388">
    <property type="component" value="Unassembled WGS sequence"/>
</dbReference>
<dbReference type="AlphaFoldDB" id="A0A6N8J9T3"/>
<accession>A0A6N8J9T3</accession>
<name>A0A6N8J9T3_9BACT</name>
<organism evidence="1 2">
    <name type="scientific">Chitinophaga oryziterrae</name>
    <dbReference type="NCBI Taxonomy" id="1031224"/>
    <lineage>
        <taxon>Bacteria</taxon>
        <taxon>Pseudomonadati</taxon>
        <taxon>Bacteroidota</taxon>
        <taxon>Chitinophagia</taxon>
        <taxon>Chitinophagales</taxon>
        <taxon>Chitinophagaceae</taxon>
        <taxon>Chitinophaga</taxon>
    </lineage>
</organism>
<dbReference type="EMBL" id="WRXO01000003">
    <property type="protein sequence ID" value="MVT41724.1"/>
    <property type="molecule type" value="Genomic_DNA"/>
</dbReference>
<evidence type="ECO:0000313" key="1">
    <source>
        <dbReference type="EMBL" id="MVT41724.1"/>
    </source>
</evidence>
<dbReference type="RefSeq" id="WP_157300351.1">
    <property type="nucleotide sequence ID" value="NZ_BAAAZB010000006.1"/>
</dbReference>
<sequence length="368" mass="41772">MHNNTQTEYAIVSSELAALRVMLLFQNTFQLTTPIASKDITTFFTMVEWLSDNYPNVKNSQCLIWYDSFFDGLVSVDKIDIMYQVFKYRRYVHDTGIDNCFYYRGETKWYNWWYTYHHGWKYWDQDDQDTKTDPGVGLPGHPAKWKTKAETLLKAWGDSNPSATYINKGVSNLLKGVIEVHAFEDRIMKEWTGISTVTGSITSLWSKQKADLGALKALTTMDNKCYLFLLHLLTGLATGDTKMTAFVNKLVVVNTSTEAYPEEKFINQLTYFVLMYLGDARETDGKYGWNNGQLQTFVRDLISVINKTTSASPGSTAIAASLNRQLGLLSTISYYPLVDPESSQPLSERKSDTRAALNKALKATPIEA</sequence>
<comment type="caution">
    <text evidence="1">The sequence shown here is derived from an EMBL/GenBank/DDBJ whole genome shotgun (WGS) entry which is preliminary data.</text>
</comment>
<gene>
    <name evidence="1" type="ORF">GO495_14135</name>
</gene>